<gene>
    <name evidence="11" type="primary">phoR_13</name>
    <name evidence="11" type="ORF">ERS852470_02864</name>
</gene>
<dbReference type="InterPro" id="IPR004358">
    <property type="entry name" value="Sig_transdc_His_kin-like_C"/>
</dbReference>
<dbReference type="GO" id="GO:0000155">
    <property type="term" value="F:phosphorelay sensor kinase activity"/>
    <property type="evidence" value="ECO:0007669"/>
    <property type="project" value="InterPro"/>
</dbReference>
<keyword evidence="3" id="KW-0597">Phosphoprotein</keyword>
<dbReference type="InterPro" id="IPR011110">
    <property type="entry name" value="Reg_prop"/>
</dbReference>
<dbReference type="SUPFAM" id="SSF63829">
    <property type="entry name" value="Calcium-dependent phosphotriesterase"/>
    <property type="match status" value="1"/>
</dbReference>
<dbReference type="Pfam" id="PF07494">
    <property type="entry name" value="Reg_prop"/>
    <property type="match status" value="5"/>
</dbReference>
<feature type="transmembrane region" description="Helical" evidence="9">
    <location>
        <begin position="804"/>
        <end position="827"/>
    </location>
</feature>
<evidence type="ECO:0000313" key="11">
    <source>
        <dbReference type="EMBL" id="CUO61972.1"/>
    </source>
</evidence>
<dbReference type="SMART" id="SM00387">
    <property type="entry name" value="HATPase_c"/>
    <property type="match status" value="1"/>
</dbReference>
<dbReference type="InterPro" id="IPR003594">
    <property type="entry name" value="HATPase_dom"/>
</dbReference>
<dbReference type="Gene3D" id="2.60.40.10">
    <property type="entry name" value="Immunoglobulins"/>
    <property type="match status" value="1"/>
</dbReference>
<name>A0A174GHB1_9CLOT</name>
<dbReference type="SMART" id="SM00388">
    <property type="entry name" value="HisKA"/>
    <property type="match status" value="1"/>
</dbReference>
<comment type="catalytic activity">
    <reaction evidence="1">
        <text>ATP + protein L-histidine = ADP + protein N-phospho-L-histidine.</text>
        <dbReference type="EC" id="2.7.13.3"/>
    </reaction>
</comment>
<dbReference type="InterPro" id="IPR015943">
    <property type="entry name" value="WD40/YVTN_repeat-like_dom_sf"/>
</dbReference>
<sequence length="1088" mass="124686">MRLKAVINVVIICVLINIFSFKSTSADILGRERQFDKLSVTEGLSNDYITTIFQDSKGYMWIGTQDGLNRYDGEVVKTYNADINSSNSLSSTYINVIVEDDFGNIWIGTDNGLDIIINNIYDVVRVKEYKNIKYNLGEVEITAILNTSYEENIMLVGTSNGLIKLNIETWEAEEFYNDEGDDNSLTNSYITCLEEDLYNCIWVGTKNGINIIDKDFKIAYSQTKIYENKLFIYDIGSNSLGEMWISTKEGIIICHINNVESMQIVILSSDGVKLYSFDEDKIESILENQYIDIYNNSFIMSDSKDNMWISSSDGIKVYFRDIMEMVEFKKDIKIQNDLSSNVITCFYEDINGVIWIGTDRGVNILTGNKQFNHTIRNDQGGGLLYDKDIMSILQHGEQIWVATKFNGIYIYNKVGDLITHLEKSDSEINLNDNYIKNMFSINNQFIIITTNKELLAIDTKNYSYTRDTYEQDYFYEVNYLYNDGEKIWTATEKDFYAYDINSEEKIYYSNELREANINPGNIKYIIADNKDNDIIWLSGSDTGVIKYSKENGIIKQYINDSSDKKSLISNNINCMTFDELGNLWIGTNMGLSKLDVVLEKFTSYTTAEGLINNFINSILPDKDNNIWISSNKGLSKLNLATKDIINFTEMDGIYGSKFNLRSSIICRDGTMMFGSTKGITYFKPEEIVEPEKTNDKVVIGDILIGKRKEVYDENELILEYDDKDLFIDYFLPDYSNLDNITYEYMIEGIDSDWIYVDSSSDLSIKFLEPGKYILKIRARDGHGNLTEETIMNMRVKNPIWKTPIAYLVYIFTVGVVVLYIFTYVKILRKLVNQKTMKLNNQLEENKRLSEEIINKEKFKNNYFVNLSHELRTPINVISSTVQLINTFNKEGSINKEKLSKYMQIISKNCEGLLKIIGDIIDSSKIETGHYKINKENNDIVYIVEEAALNMSKYIEEKGLTLIIDPDMEEKVISCDATEIERCVINLLGNAVKFTQEGGEIYVFISEVNQYIEITVEDTGIGISEEDQEFIFKRFSQVDGANITKVSSSGIGLTLVKYIVELHGGYIRLESEVNSGSRFTIGLPSVLEE</sequence>
<proteinExistence type="predicted"/>
<dbReference type="PANTHER" id="PTHR43547">
    <property type="entry name" value="TWO-COMPONENT HISTIDINE KINASE"/>
    <property type="match status" value="1"/>
</dbReference>
<evidence type="ECO:0000256" key="2">
    <source>
        <dbReference type="ARBA" id="ARBA00012438"/>
    </source>
</evidence>
<dbReference type="InterPro" id="IPR036097">
    <property type="entry name" value="HisK_dim/P_sf"/>
</dbReference>
<keyword evidence="9" id="KW-0812">Transmembrane</keyword>
<dbReference type="InterPro" id="IPR011123">
    <property type="entry name" value="Y_Y_Y"/>
</dbReference>
<dbReference type="InterPro" id="IPR011047">
    <property type="entry name" value="Quinoprotein_ADH-like_sf"/>
</dbReference>
<dbReference type="EMBL" id="CYZV01000035">
    <property type="protein sequence ID" value="CUO61972.1"/>
    <property type="molecule type" value="Genomic_DNA"/>
</dbReference>
<keyword evidence="5" id="KW-0547">Nucleotide-binding</keyword>
<evidence type="ECO:0000313" key="12">
    <source>
        <dbReference type="Proteomes" id="UP000095558"/>
    </source>
</evidence>
<dbReference type="Pfam" id="PF00512">
    <property type="entry name" value="HisKA"/>
    <property type="match status" value="1"/>
</dbReference>
<keyword evidence="8" id="KW-0902">Two-component regulatory system</keyword>
<dbReference type="PRINTS" id="PR00344">
    <property type="entry name" value="BCTRLSENSOR"/>
</dbReference>
<dbReference type="SUPFAM" id="SSF47384">
    <property type="entry name" value="Homodimeric domain of signal transducing histidine kinase"/>
    <property type="match status" value="1"/>
</dbReference>
<evidence type="ECO:0000259" key="10">
    <source>
        <dbReference type="PROSITE" id="PS50109"/>
    </source>
</evidence>
<dbReference type="SUPFAM" id="SSF55874">
    <property type="entry name" value="ATPase domain of HSP90 chaperone/DNA topoisomerase II/histidine kinase"/>
    <property type="match status" value="1"/>
</dbReference>
<keyword evidence="4 11" id="KW-0808">Transferase</keyword>
<dbReference type="Pfam" id="PF07495">
    <property type="entry name" value="Y_Y_Y"/>
    <property type="match status" value="1"/>
</dbReference>
<dbReference type="AlphaFoldDB" id="A0A174GHB1"/>
<protein>
    <recommendedName>
        <fullName evidence="2">histidine kinase</fullName>
        <ecNumber evidence="2">2.7.13.3</ecNumber>
    </recommendedName>
</protein>
<dbReference type="Pfam" id="PF02518">
    <property type="entry name" value="HATPase_c"/>
    <property type="match status" value="1"/>
</dbReference>
<dbReference type="InterPro" id="IPR003661">
    <property type="entry name" value="HisK_dim/P_dom"/>
</dbReference>
<keyword evidence="7" id="KW-0067">ATP-binding</keyword>
<evidence type="ECO:0000256" key="4">
    <source>
        <dbReference type="ARBA" id="ARBA00022679"/>
    </source>
</evidence>
<dbReference type="FunFam" id="3.30.565.10:FF:000037">
    <property type="entry name" value="Hybrid sensor histidine kinase/response regulator"/>
    <property type="match status" value="1"/>
</dbReference>
<dbReference type="RefSeq" id="WP_055277559.1">
    <property type="nucleotide sequence ID" value="NZ_CYZV01000035.1"/>
</dbReference>
<dbReference type="PROSITE" id="PS50109">
    <property type="entry name" value="HIS_KIN"/>
    <property type="match status" value="1"/>
</dbReference>
<evidence type="ECO:0000256" key="8">
    <source>
        <dbReference type="ARBA" id="ARBA00023012"/>
    </source>
</evidence>
<dbReference type="CDD" id="cd00082">
    <property type="entry name" value="HisKA"/>
    <property type="match status" value="1"/>
</dbReference>
<evidence type="ECO:0000256" key="9">
    <source>
        <dbReference type="SAM" id="Phobius"/>
    </source>
</evidence>
<dbReference type="Gene3D" id="1.10.287.130">
    <property type="match status" value="1"/>
</dbReference>
<reference evidence="11 12" key="1">
    <citation type="submission" date="2015-09" db="EMBL/GenBank/DDBJ databases">
        <authorList>
            <consortium name="Pathogen Informatics"/>
        </authorList>
    </citation>
    <scope>NUCLEOTIDE SEQUENCE [LARGE SCALE GENOMIC DNA]</scope>
    <source>
        <strain evidence="11 12">2789STDY5834855</strain>
    </source>
</reference>
<dbReference type="Proteomes" id="UP000095558">
    <property type="component" value="Unassembled WGS sequence"/>
</dbReference>
<keyword evidence="6 11" id="KW-0418">Kinase</keyword>
<feature type="domain" description="Histidine kinase" evidence="10">
    <location>
        <begin position="865"/>
        <end position="1086"/>
    </location>
</feature>
<dbReference type="Gene3D" id="3.30.565.10">
    <property type="entry name" value="Histidine kinase-like ATPase, C-terminal domain"/>
    <property type="match status" value="1"/>
</dbReference>
<dbReference type="InterPro" id="IPR013783">
    <property type="entry name" value="Ig-like_fold"/>
</dbReference>
<accession>A0A174GHB1</accession>
<dbReference type="InterPro" id="IPR036890">
    <property type="entry name" value="HATPase_C_sf"/>
</dbReference>
<dbReference type="PANTHER" id="PTHR43547:SF2">
    <property type="entry name" value="HYBRID SIGNAL TRANSDUCTION HISTIDINE KINASE C"/>
    <property type="match status" value="1"/>
</dbReference>
<evidence type="ECO:0000256" key="3">
    <source>
        <dbReference type="ARBA" id="ARBA00022553"/>
    </source>
</evidence>
<keyword evidence="9" id="KW-1133">Transmembrane helix</keyword>
<dbReference type="Gene3D" id="2.130.10.10">
    <property type="entry name" value="YVTN repeat-like/Quinoprotein amine dehydrogenase"/>
    <property type="match status" value="4"/>
</dbReference>
<dbReference type="SUPFAM" id="SSF50998">
    <property type="entry name" value="Quinoprotein alcohol dehydrogenase-like"/>
    <property type="match status" value="1"/>
</dbReference>
<evidence type="ECO:0000256" key="6">
    <source>
        <dbReference type="ARBA" id="ARBA00022777"/>
    </source>
</evidence>
<dbReference type="InterPro" id="IPR005467">
    <property type="entry name" value="His_kinase_dom"/>
</dbReference>
<keyword evidence="9" id="KW-0472">Membrane</keyword>
<dbReference type="EC" id="2.7.13.3" evidence="2"/>
<evidence type="ECO:0000256" key="1">
    <source>
        <dbReference type="ARBA" id="ARBA00000085"/>
    </source>
</evidence>
<evidence type="ECO:0000256" key="7">
    <source>
        <dbReference type="ARBA" id="ARBA00022840"/>
    </source>
</evidence>
<dbReference type="GO" id="GO:0005524">
    <property type="term" value="F:ATP binding"/>
    <property type="evidence" value="ECO:0007669"/>
    <property type="project" value="UniProtKB-KW"/>
</dbReference>
<organism evidence="11 12">
    <name type="scientific">Clostridium disporicum</name>
    <dbReference type="NCBI Taxonomy" id="84024"/>
    <lineage>
        <taxon>Bacteria</taxon>
        <taxon>Bacillati</taxon>
        <taxon>Bacillota</taxon>
        <taxon>Clostridia</taxon>
        <taxon>Eubacteriales</taxon>
        <taxon>Clostridiaceae</taxon>
        <taxon>Clostridium</taxon>
    </lineage>
</organism>
<evidence type="ECO:0000256" key="5">
    <source>
        <dbReference type="ARBA" id="ARBA00022741"/>
    </source>
</evidence>